<keyword evidence="1" id="KW-1133">Transmembrane helix</keyword>
<comment type="caution">
    <text evidence="3">The sequence shown here is derived from an EMBL/GenBank/DDBJ whole genome shotgun (WGS) entry which is preliminary data.</text>
</comment>
<dbReference type="Gene3D" id="2.40.50.1020">
    <property type="entry name" value="LytTr DNA-binding domain"/>
    <property type="match status" value="1"/>
</dbReference>
<gene>
    <name evidence="3" type="ORF">QNI22_03630</name>
</gene>
<feature type="transmembrane region" description="Helical" evidence="1">
    <location>
        <begin position="37"/>
        <end position="60"/>
    </location>
</feature>
<proteinExistence type="predicted"/>
<protein>
    <submittedName>
        <fullName evidence="3">LytTR family DNA-binding domain-containing protein</fullName>
    </submittedName>
</protein>
<reference evidence="3" key="1">
    <citation type="submission" date="2023-05" db="EMBL/GenBank/DDBJ databases">
        <authorList>
            <person name="Zhang X."/>
        </authorList>
    </citation>
    <scope>NUCLEOTIDE SEQUENCE</scope>
    <source>
        <strain evidence="3">BD1B2-1</strain>
    </source>
</reference>
<feature type="transmembrane region" description="Helical" evidence="1">
    <location>
        <begin position="124"/>
        <end position="144"/>
    </location>
</feature>
<dbReference type="RefSeq" id="WP_314509257.1">
    <property type="nucleotide sequence ID" value="NZ_JASJOU010000001.1"/>
</dbReference>
<evidence type="ECO:0000259" key="2">
    <source>
        <dbReference type="SMART" id="SM00850"/>
    </source>
</evidence>
<dbReference type="GO" id="GO:0003677">
    <property type="term" value="F:DNA binding"/>
    <property type="evidence" value="ECO:0007669"/>
    <property type="project" value="UniProtKB-KW"/>
</dbReference>
<name>A0AAE3R2K7_9BACT</name>
<dbReference type="InterPro" id="IPR007492">
    <property type="entry name" value="LytTR_DNA-bd_dom"/>
</dbReference>
<keyword evidence="3" id="KW-0238">DNA-binding</keyword>
<dbReference type="Pfam" id="PF04397">
    <property type="entry name" value="LytTR"/>
    <property type="match status" value="1"/>
</dbReference>
<evidence type="ECO:0000313" key="4">
    <source>
        <dbReference type="Proteomes" id="UP001232063"/>
    </source>
</evidence>
<dbReference type="AlphaFoldDB" id="A0AAE3R2K7"/>
<sequence length="292" mass="33851">MLAASISQIEYKDKWVRAIILPLMLSLQLYLDYSEDFWDWKLAYCIGADILTAILVWELIRTVVLLLDRYYPWQNGFLKRLLLQLLITVPVCLVLIIGITWTTYTFIVTPHDPNLWLYFYKIDLPVIVILLCMLNFIYVSLYFYRFHEQQSITLPSILTDLTEQKHVRKPKTETNRLMIKSGKKELILDMSEVAGAFVTDGICWVVTTEGKKLVVDCSLDYLEEALKTGNFFRANRQLILSRMLVKSIHSDTYGKIKVVLKEGSGVSGEIFVSRTKAAEFRKWIKVDIAFQG</sequence>
<dbReference type="Proteomes" id="UP001232063">
    <property type="component" value="Unassembled WGS sequence"/>
</dbReference>
<feature type="transmembrane region" description="Helical" evidence="1">
    <location>
        <begin position="81"/>
        <end position="104"/>
    </location>
</feature>
<keyword evidence="1" id="KW-0812">Transmembrane</keyword>
<keyword evidence="4" id="KW-1185">Reference proteome</keyword>
<keyword evidence="1" id="KW-0472">Membrane</keyword>
<dbReference type="SMART" id="SM00850">
    <property type="entry name" value="LytTR"/>
    <property type="match status" value="1"/>
</dbReference>
<organism evidence="3 4">
    <name type="scientific">Xanthocytophaga agilis</name>
    <dbReference type="NCBI Taxonomy" id="3048010"/>
    <lineage>
        <taxon>Bacteria</taxon>
        <taxon>Pseudomonadati</taxon>
        <taxon>Bacteroidota</taxon>
        <taxon>Cytophagia</taxon>
        <taxon>Cytophagales</taxon>
        <taxon>Rhodocytophagaceae</taxon>
        <taxon>Xanthocytophaga</taxon>
    </lineage>
</organism>
<dbReference type="EMBL" id="JASJOU010000001">
    <property type="protein sequence ID" value="MDJ1499718.1"/>
    <property type="molecule type" value="Genomic_DNA"/>
</dbReference>
<feature type="domain" description="HTH LytTR-type" evidence="2">
    <location>
        <begin position="183"/>
        <end position="285"/>
    </location>
</feature>
<evidence type="ECO:0000313" key="3">
    <source>
        <dbReference type="EMBL" id="MDJ1499718.1"/>
    </source>
</evidence>
<evidence type="ECO:0000256" key="1">
    <source>
        <dbReference type="SAM" id="Phobius"/>
    </source>
</evidence>
<accession>A0AAE3R2K7</accession>